<dbReference type="GO" id="GO:0005886">
    <property type="term" value="C:plasma membrane"/>
    <property type="evidence" value="ECO:0007669"/>
    <property type="project" value="UniProtKB-SubCell"/>
</dbReference>
<evidence type="ECO:0000313" key="12">
    <source>
        <dbReference type="Proteomes" id="UP000095039"/>
    </source>
</evidence>
<evidence type="ECO:0000256" key="4">
    <source>
        <dbReference type="ARBA" id="ARBA00022448"/>
    </source>
</evidence>
<comment type="similarity">
    <text evidence="2">Belongs to the GSP N family.</text>
</comment>
<evidence type="ECO:0000256" key="1">
    <source>
        <dbReference type="ARBA" id="ARBA00004533"/>
    </source>
</evidence>
<evidence type="ECO:0000256" key="10">
    <source>
        <dbReference type="ARBA" id="ARBA00030772"/>
    </source>
</evidence>
<evidence type="ECO:0000256" key="2">
    <source>
        <dbReference type="ARBA" id="ARBA00007208"/>
    </source>
</evidence>
<keyword evidence="4" id="KW-0813">Transport</keyword>
<dbReference type="Proteomes" id="UP000095039">
    <property type="component" value="Unassembled WGS sequence"/>
</dbReference>
<keyword evidence="7" id="KW-0812">Transmembrane</keyword>
<comment type="caution">
    <text evidence="11">The sequence shown here is derived from an EMBL/GenBank/DDBJ whole genome shotgun (WGS) entry which is preliminary data.</text>
</comment>
<evidence type="ECO:0000256" key="9">
    <source>
        <dbReference type="ARBA" id="ARBA00023136"/>
    </source>
</evidence>
<dbReference type="EMBL" id="AJWN02000021">
    <property type="protein sequence ID" value="OEE63488.1"/>
    <property type="molecule type" value="Genomic_DNA"/>
</dbReference>
<sequence>MKRTILMSVLFLLVLLTSVVVHVPASLVFRYVPPVDGLDIEGVTGTVWNGKAANFRWQGQPLGAINWQFNALKLLMGNADLAVRLSGVPGFSARGNVGYGLGGAYASDLLFSMPAHFVQSFIPYPLPVSLTGQFDLTLRDYQLQQPFCDVLDGTLAWSQGNVMSPMGAVDPGLVMANLSCDAGSVLVNGDSDSEAIQTEFSLSLSPDQQYSVSGWFIPGDGLPAGMKSQLGWLGAPDSEGRYRLSFNG</sequence>
<proteinExistence type="inferred from homology"/>
<gene>
    <name evidence="11" type="ORF">A1OK_06440</name>
</gene>
<comment type="subcellular location">
    <subcellularLocation>
        <location evidence="1">Cell inner membrane</location>
    </subcellularLocation>
</comment>
<reference evidence="11 12" key="1">
    <citation type="journal article" date="2012" name="Science">
        <title>Ecological populations of bacteria act as socially cohesive units of antibiotic production and resistance.</title>
        <authorList>
            <person name="Cordero O.X."/>
            <person name="Wildschutte H."/>
            <person name="Kirkup B."/>
            <person name="Proehl S."/>
            <person name="Ngo L."/>
            <person name="Hussain F."/>
            <person name="Le Roux F."/>
            <person name="Mincer T."/>
            <person name="Polz M.F."/>
        </authorList>
    </citation>
    <scope>NUCLEOTIDE SEQUENCE [LARGE SCALE GENOMIC DNA]</scope>
    <source>
        <strain evidence="11 12">FF-454</strain>
    </source>
</reference>
<evidence type="ECO:0000313" key="11">
    <source>
        <dbReference type="EMBL" id="OEE63488.1"/>
    </source>
</evidence>
<keyword evidence="8" id="KW-0653">Protein transport</keyword>
<keyword evidence="9" id="KW-0472">Membrane</keyword>
<evidence type="ECO:0000256" key="6">
    <source>
        <dbReference type="ARBA" id="ARBA00022519"/>
    </source>
</evidence>
<evidence type="ECO:0000256" key="3">
    <source>
        <dbReference type="ARBA" id="ARBA00021563"/>
    </source>
</evidence>
<dbReference type="Pfam" id="PF01203">
    <property type="entry name" value="T2SSN"/>
    <property type="match status" value="1"/>
</dbReference>
<organism evidence="11 12">
    <name type="scientific">Enterovibrio norvegicus FF-454</name>
    <dbReference type="NCBI Taxonomy" id="1185651"/>
    <lineage>
        <taxon>Bacteria</taxon>
        <taxon>Pseudomonadati</taxon>
        <taxon>Pseudomonadota</taxon>
        <taxon>Gammaproteobacteria</taxon>
        <taxon>Vibrionales</taxon>
        <taxon>Vibrionaceae</taxon>
        <taxon>Enterovibrio</taxon>
    </lineage>
</organism>
<dbReference type="GO" id="GO:0015628">
    <property type="term" value="P:protein secretion by the type II secretion system"/>
    <property type="evidence" value="ECO:0007669"/>
    <property type="project" value="InterPro"/>
</dbReference>
<dbReference type="GO" id="GO:0015627">
    <property type="term" value="C:type II protein secretion system complex"/>
    <property type="evidence" value="ECO:0007669"/>
    <property type="project" value="InterPro"/>
</dbReference>
<keyword evidence="12" id="KW-1185">Reference proteome</keyword>
<keyword evidence="6" id="KW-0997">Cell inner membrane</keyword>
<evidence type="ECO:0000256" key="7">
    <source>
        <dbReference type="ARBA" id="ARBA00022692"/>
    </source>
</evidence>
<name>A0A1E5CDA1_9GAMM</name>
<evidence type="ECO:0000256" key="5">
    <source>
        <dbReference type="ARBA" id="ARBA00022475"/>
    </source>
</evidence>
<keyword evidence="5" id="KW-1003">Cell membrane</keyword>
<accession>A0A1E5CDA1</accession>
<dbReference type="InterPro" id="IPR022792">
    <property type="entry name" value="T2SS_protein-GspN"/>
</dbReference>
<dbReference type="RefSeq" id="WP_016959432.1">
    <property type="nucleotide sequence ID" value="NZ_AJWN02000021.1"/>
</dbReference>
<evidence type="ECO:0000256" key="8">
    <source>
        <dbReference type="ARBA" id="ARBA00022927"/>
    </source>
</evidence>
<protein>
    <recommendedName>
        <fullName evidence="3">Type II secretion system protein N</fullName>
    </recommendedName>
    <alternativeName>
        <fullName evidence="10">General secretion pathway protein N</fullName>
    </alternativeName>
</protein>
<dbReference type="AlphaFoldDB" id="A0A1E5CDA1"/>